<dbReference type="Proteomes" id="UP000324585">
    <property type="component" value="Unassembled WGS sequence"/>
</dbReference>
<gene>
    <name evidence="5" type="ORF">FVE85_4196</name>
</gene>
<dbReference type="InterPro" id="IPR036869">
    <property type="entry name" value="J_dom_sf"/>
</dbReference>
<feature type="compositionally biased region" description="Low complexity" evidence="2">
    <location>
        <begin position="151"/>
        <end position="166"/>
    </location>
</feature>
<keyword evidence="1" id="KW-0143">Chaperone</keyword>
<organism evidence="5 6">
    <name type="scientific">Porphyridium purpureum</name>
    <name type="common">Red alga</name>
    <name type="synonym">Porphyridium cruentum</name>
    <dbReference type="NCBI Taxonomy" id="35688"/>
    <lineage>
        <taxon>Eukaryota</taxon>
        <taxon>Rhodophyta</taxon>
        <taxon>Bangiophyceae</taxon>
        <taxon>Porphyridiales</taxon>
        <taxon>Porphyridiaceae</taxon>
        <taxon>Porphyridium</taxon>
    </lineage>
</organism>
<evidence type="ECO:0000259" key="4">
    <source>
        <dbReference type="PROSITE" id="PS50076"/>
    </source>
</evidence>
<dbReference type="InterPro" id="IPR051938">
    <property type="entry name" value="Apopto_cytoskel_mod"/>
</dbReference>
<dbReference type="AlphaFoldDB" id="A0A5J4YRU5"/>
<dbReference type="OMA" id="CQITTEC"/>
<keyword evidence="6" id="KW-1185">Reference proteome</keyword>
<comment type="caution">
    <text evidence="5">The sequence shown here is derived from an EMBL/GenBank/DDBJ whole genome shotgun (WGS) entry which is preliminary data.</text>
</comment>
<feature type="domain" description="J" evidence="4">
    <location>
        <begin position="24"/>
        <end position="89"/>
    </location>
</feature>
<proteinExistence type="predicted"/>
<evidence type="ECO:0000313" key="6">
    <source>
        <dbReference type="Proteomes" id="UP000324585"/>
    </source>
</evidence>
<dbReference type="PANTHER" id="PTHR44145:SF3">
    <property type="entry name" value="DNAJ HOMOLOG SUBFAMILY A MEMBER 3, MITOCHONDRIAL"/>
    <property type="match status" value="1"/>
</dbReference>
<dbReference type="EMBL" id="VRMN01000005">
    <property type="protein sequence ID" value="KAA8494221.1"/>
    <property type="molecule type" value="Genomic_DNA"/>
</dbReference>
<dbReference type="CDD" id="cd06257">
    <property type="entry name" value="DnaJ"/>
    <property type="match status" value="1"/>
</dbReference>
<name>A0A5J4YRU5_PORPP</name>
<reference evidence="6" key="1">
    <citation type="journal article" date="2019" name="Nat. Commun.">
        <title>Expansion of phycobilisome linker gene families in mesophilic red algae.</title>
        <authorList>
            <person name="Lee J."/>
            <person name="Kim D."/>
            <person name="Bhattacharya D."/>
            <person name="Yoon H.S."/>
        </authorList>
    </citation>
    <scope>NUCLEOTIDE SEQUENCE [LARGE SCALE GENOMIC DNA]</scope>
    <source>
        <strain evidence="6">CCMP 1328</strain>
    </source>
</reference>
<feature type="chain" id="PRO_5023920386" evidence="3">
    <location>
        <begin position="17"/>
        <end position="194"/>
    </location>
</feature>
<keyword evidence="3" id="KW-0732">Signal</keyword>
<evidence type="ECO:0000313" key="5">
    <source>
        <dbReference type="EMBL" id="KAA8494221.1"/>
    </source>
</evidence>
<sequence length="194" mass="21336">MSTLVLALVLLCCVLAAHVGAARDYYQILGLPRDADQRQIKSRYRKLAKKYHPDKNQGNADAAARFQEVADAFETLSDEEKRRVYDQYGEEGLKANMGMGAGRPGRGAGARHQDFGGFGAGPNINFGGFTFTFGGGDGFFQDAGPSRRRQQQQQQQQFQQQQQRQARSRRQAAQTCTQTRTCGASGCSIVETCS</sequence>
<dbReference type="PRINTS" id="PR00625">
    <property type="entry name" value="JDOMAIN"/>
</dbReference>
<dbReference type="Gene3D" id="1.10.287.110">
    <property type="entry name" value="DnaJ domain"/>
    <property type="match status" value="1"/>
</dbReference>
<evidence type="ECO:0000256" key="2">
    <source>
        <dbReference type="SAM" id="MobiDB-lite"/>
    </source>
</evidence>
<dbReference type="SUPFAM" id="SSF46565">
    <property type="entry name" value="Chaperone J-domain"/>
    <property type="match status" value="1"/>
</dbReference>
<protein>
    <submittedName>
        <fullName evidence="5">DnaJ protein ERDJ3B</fullName>
    </submittedName>
</protein>
<evidence type="ECO:0000256" key="1">
    <source>
        <dbReference type="ARBA" id="ARBA00023186"/>
    </source>
</evidence>
<dbReference type="SMART" id="SM00271">
    <property type="entry name" value="DnaJ"/>
    <property type="match status" value="1"/>
</dbReference>
<evidence type="ECO:0000256" key="3">
    <source>
        <dbReference type="SAM" id="SignalP"/>
    </source>
</evidence>
<dbReference type="OrthoDB" id="5699at2759"/>
<feature type="region of interest" description="Disordered" evidence="2">
    <location>
        <begin position="137"/>
        <end position="166"/>
    </location>
</feature>
<dbReference type="PROSITE" id="PS50076">
    <property type="entry name" value="DNAJ_2"/>
    <property type="match status" value="1"/>
</dbReference>
<dbReference type="PANTHER" id="PTHR44145">
    <property type="entry name" value="DNAJ HOMOLOG SUBFAMILY A MEMBER 3, MITOCHONDRIAL"/>
    <property type="match status" value="1"/>
</dbReference>
<dbReference type="InterPro" id="IPR018253">
    <property type="entry name" value="DnaJ_domain_CS"/>
</dbReference>
<feature type="signal peptide" evidence="3">
    <location>
        <begin position="1"/>
        <end position="16"/>
    </location>
</feature>
<dbReference type="Pfam" id="PF00226">
    <property type="entry name" value="DnaJ"/>
    <property type="match status" value="1"/>
</dbReference>
<dbReference type="PROSITE" id="PS00636">
    <property type="entry name" value="DNAJ_1"/>
    <property type="match status" value="1"/>
</dbReference>
<accession>A0A5J4YRU5</accession>
<dbReference type="InterPro" id="IPR001623">
    <property type="entry name" value="DnaJ_domain"/>
</dbReference>